<gene>
    <name evidence="1" type="ORF">ABR63_03440</name>
</gene>
<evidence type="ECO:0000313" key="1">
    <source>
        <dbReference type="EMBL" id="KRO39140.1"/>
    </source>
</evidence>
<name>A0A0R2PM68_9GAMM</name>
<evidence type="ECO:0008006" key="3">
    <source>
        <dbReference type="Google" id="ProtNLM"/>
    </source>
</evidence>
<dbReference type="Proteomes" id="UP000050874">
    <property type="component" value="Unassembled WGS sequence"/>
</dbReference>
<sequence>MRVFEERGITHLDLHGVRHQEAPSEILNFTYQYQDLLPLIIICGNSNKMIEVASLCLESANIKFSSPRFGLLRIEVIS</sequence>
<organism evidence="1 2">
    <name type="scientific">SAR86 cluster bacterium BACL1 MAG-120920-bin57</name>
    <dbReference type="NCBI Taxonomy" id="1655571"/>
    <lineage>
        <taxon>Bacteria</taxon>
        <taxon>Pseudomonadati</taxon>
        <taxon>Pseudomonadota</taxon>
        <taxon>Gammaproteobacteria</taxon>
        <taxon>SAR86 cluster</taxon>
    </lineage>
</organism>
<proteinExistence type="predicted"/>
<reference evidence="2" key="1">
    <citation type="submission" date="2015-10" db="EMBL/GenBank/DDBJ databases">
        <title>Metagenome-Assembled Genomes uncover a global brackish microbiome.</title>
        <authorList>
            <person name="Hugerth L.W."/>
            <person name="Larsson J."/>
            <person name="Alneberg J."/>
            <person name="Lindh M.V."/>
            <person name="Legrand C."/>
            <person name="Pinhassi J."/>
            <person name="Andersson A."/>
        </authorList>
    </citation>
    <scope>NUCLEOTIDE SEQUENCE [LARGE SCALE GENOMIC DNA]</scope>
</reference>
<comment type="caution">
    <text evidence="1">The sequence shown here is derived from an EMBL/GenBank/DDBJ whole genome shotgun (WGS) entry which is preliminary data.</text>
</comment>
<evidence type="ECO:0000313" key="2">
    <source>
        <dbReference type="Proteomes" id="UP000050874"/>
    </source>
</evidence>
<dbReference type="EMBL" id="LIAV01000240">
    <property type="protein sequence ID" value="KRO39140.1"/>
    <property type="molecule type" value="Genomic_DNA"/>
</dbReference>
<protein>
    <recommendedName>
        <fullName evidence="3">Smr domain-containing protein</fullName>
    </recommendedName>
</protein>
<dbReference type="AlphaFoldDB" id="A0A0R2PM68"/>
<accession>A0A0R2PM68</accession>